<accession>A0ABW6S1U0</accession>
<gene>
    <name evidence="2" type="ORF">ACFYXQ_21040</name>
</gene>
<protein>
    <submittedName>
        <fullName evidence="2">SDR family oxidoreductase</fullName>
    </submittedName>
</protein>
<evidence type="ECO:0000313" key="3">
    <source>
        <dbReference type="Proteomes" id="UP001601992"/>
    </source>
</evidence>
<organism evidence="2 3">
    <name type="scientific">Nocardia jiangxiensis</name>
    <dbReference type="NCBI Taxonomy" id="282685"/>
    <lineage>
        <taxon>Bacteria</taxon>
        <taxon>Bacillati</taxon>
        <taxon>Actinomycetota</taxon>
        <taxon>Actinomycetes</taxon>
        <taxon>Mycobacteriales</taxon>
        <taxon>Nocardiaceae</taxon>
        <taxon>Nocardia</taxon>
    </lineage>
</organism>
<keyword evidence="3" id="KW-1185">Reference proteome</keyword>
<dbReference type="InterPro" id="IPR051783">
    <property type="entry name" value="NAD(P)-dependent_oxidoreduct"/>
</dbReference>
<sequence length="291" mass="30590">MRLFVTGASGWVGSALVPELIAAGHDVIGLARSDASAAALTAAGAQVQRGDLHDRDSLRAGATAADGVVHLAFIHDFTRFEENQRIDREVVDLFGEVLEGSDRPLVIASGLVPLDTGKPGSSTGPMIRHATAAATIQLAERGVRSVVLGLPTTVHGAGDHGFIRRIVDTAREKGVAGYIDDGAHTWPATHRLDAAHLALLAVEKAPAGTVVHALAEPGIPTRDIAEAIARKLDIPAVSIPSEKATDHFGWLAAMWGTSITGDSGPTRELLGWAPTHPTLLEDLAQPYYFEN</sequence>
<dbReference type="PANTHER" id="PTHR48079">
    <property type="entry name" value="PROTEIN YEEZ"/>
    <property type="match status" value="1"/>
</dbReference>
<dbReference type="InterPro" id="IPR036291">
    <property type="entry name" value="NAD(P)-bd_dom_sf"/>
</dbReference>
<evidence type="ECO:0000313" key="2">
    <source>
        <dbReference type="EMBL" id="MFF3570266.1"/>
    </source>
</evidence>
<dbReference type="CDD" id="cd05262">
    <property type="entry name" value="SDR_a7"/>
    <property type="match status" value="1"/>
</dbReference>
<feature type="domain" description="NAD-dependent epimerase/dehydratase" evidence="1">
    <location>
        <begin position="4"/>
        <end position="76"/>
    </location>
</feature>
<dbReference type="RefSeq" id="WP_387404690.1">
    <property type="nucleotide sequence ID" value="NZ_JBIAQY010000007.1"/>
</dbReference>
<name>A0ABW6S1U0_9NOCA</name>
<proteinExistence type="predicted"/>
<dbReference type="InterPro" id="IPR001509">
    <property type="entry name" value="Epimerase_deHydtase"/>
</dbReference>
<dbReference type="PANTHER" id="PTHR48079:SF6">
    <property type="entry name" value="NAD(P)-BINDING DOMAIN-CONTAINING PROTEIN-RELATED"/>
    <property type="match status" value="1"/>
</dbReference>
<comment type="caution">
    <text evidence="2">The sequence shown here is derived from an EMBL/GenBank/DDBJ whole genome shotgun (WGS) entry which is preliminary data.</text>
</comment>
<dbReference type="Pfam" id="PF01370">
    <property type="entry name" value="Epimerase"/>
    <property type="match status" value="1"/>
</dbReference>
<evidence type="ECO:0000259" key="1">
    <source>
        <dbReference type="Pfam" id="PF01370"/>
    </source>
</evidence>
<dbReference type="EMBL" id="JBIAQY010000007">
    <property type="protein sequence ID" value="MFF3570266.1"/>
    <property type="molecule type" value="Genomic_DNA"/>
</dbReference>
<dbReference type="Gene3D" id="3.40.50.720">
    <property type="entry name" value="NAD(P)-binding Rossmann-like Domain"/>
    <property type="match status" value="1"/>
</dbReference>
<dbReference type="SUPFAM" id="SSF51735">
    <property type="entry name" value="NAD(P)-binding Rossmann-fold domains"/>
    <property type="match status" value="1"/>
</dbReference>
<reference evidence="2 3" key="1">
    <citation type="submission" date="2024-10" db="EMBL/GenBank/DDBJ databases">
        <title>The Natural Products Discovery Center: Release of the First 8490 Sequenced Strains for Exploring Actinobacteria Biosynthetic Diversity.</title>
        <authorList>
            <person name="Kalkreuter E."/>
            <person name="Kautsar S.A."/>
            <person name="Yang D."/>
            <person name="Bader C.D."/>
            <person name="Teijaro C.N."/>
            <person name="Fluegel L."/>
            <person name="Davis C.M."/>
            <person name="Simpson J.R."/>
            <person name="Lauterbach L."/>
            <person name="Steele A.D."/>
            <person name="Gui C."/>
            <person name="Meng S."/>
            <person name="Li G."/>
            <person name="Viehrig K."/>
            <person name="Ye F."/>
            <person name="Su P."/>
            <person name="Kiefer A.F."/>
            <person name="Nichols A."/>
            <person name="Cepeda A.J."/>
            <person name="Yan W."/>
            <person name="Fan B."/>
            <person name="Jiang Y."/>
            <person name="Adhikari A."/>
            <person name="Zheng C.-J."/>
            <person name="Schuster L."/>
            <person name="Cowan T.M."/>
            <person name="Smanski M.J."/>
            <person name="Chevrette M.G."/>
            <person name="De Carvalho L.P.S."/>
            <person name="Shen B."/>
        </authorList>
    </citation>
    <scope>NUCLEOTIDE SEQUENCE [LARGE SCALE GENOMIC DNA]</scope>
    <source>
        <strain evidence="2 3">NPDC002593</strain>
    </source>
</reference>
<dbReference type="Proteomes" id="UP001601992">
    <property type="component" value="Unassembled WGS sequence"/>
</dbReference>